<sequence length="203" mass="22496">MCYATIHEPPPPPGTLIDSDTLSDPCQPDVMKDYSQVGKSMMTMADMMQTFVEMAYRKFCQMSGQMNVARDAQKMANHVNIIISQLGESGEVGVLPAEVTHYLRDNNILVDEQTIDQFLHDNARIGRCGQEGQFHLFIGISASAMVSINTALKSTETQASDSVQCSQQKLMQLMKDFNTALTVTNNVQNMNVATVKSIEHSIR</sequence>
<evidence type="ECO:0000313" key="1">
    <source>
        <dbReference type="EMBL" id="QGY32164.1"/>
    </source>
</evidence>
<dbReference type="RefSeq" id="WP_208718060.1">
    <property type="nucleotide sequence ID" value="NZ_CP024770.1"/>
</dbReference>
<dbReference type="EMBL" id="CP024770">
    <property type="protein sequence ID" value="QGY32164.1"/>
    <property type="molecule type" value="Genomic_DNA"/>
</dbReference>
<dbReference type="AlphaFoldDB" id="A0A6B9G3V1"/>
<name>A0A6B9G3V1_PANCY</name>
<evidence type="ECO:0008006" key="3">
    <source>
        <dbReference type="Google" id="ProtNLM"/>
    </source>
</evidence>
<keyword evidence="1" id="KW-0614">Plasmid</keyword>
<organism evidence="1 2">
    <name type="scientific">Pantoea cypripedii</name>
    <name type="common">Pectobacterium cypripedii</name>
    <name type="synonym">Erwinia cypripedii</name>
    <dbReference type="NCBI Taxonomy" id="55209"/>
    <lineage>
        <taxon>Bacteria</taxon>
        <taxon>Pseudomonadati</taxon>
        <taxon>Pseudomonadota</taxon>
        <taxon>Gammaproteobacteria</taxon>
        <taxon>Enterobacterales</taxon>
        <taxon>Erwiniaceae</taxon>
        <taxon>Pantoea</taxon>
    </lineage>
</organism>
<accession>A0A6B9G3V1</accession>
<dbReference type="SUPFAM" id="SSF116927">
    <property type="entry name" value="EspA/CesA-like"/>
    <property type="match status" value="1"/>
</dbReference>
<protein>
    <recommendedName>
        <fullName evidence="3">Secretion protein EspA</fullName>
    </recommendedName>
</protein>
<reference evidence="1 2" key="1">
    <citation type="submission" date="2017-11" db="EMBL/GenBank/DDBJ databases">
        <title>Genome sequence of Pantoea cypripedii NE1.</title>
        <authorList>
            <person name="Nascimento F.X."/>
        </authorList>
    </citation>
    <scope>NUCLEOTIDE SEQUENCE [LARGE SCALE GENOMIC DNA]</scope>
    <source>
        <strain evidence="1 2">NE1</strain>
        <plasmid evidence="2">pne1b</plasmid>
    </source>
</reference>
<dbReference type="Pfam" id="PF03433">
    <property type="entry name" value="EspA"/>
    <property type="match status" value="1"/>
</dbReference>
<proteinExistence type="predicted"/>
<evidence type="ECO:0000313" key="2">
    <source>
        <dbReference type="Proteomes" id="UP000502005"/>
    </source>
</evidence>
<dbReference type="InterPro" id="IPR005095">
    <property type="entry name" value="EspA"/>
</dbReference>
<geneLocation type="plasmid" evidence="2">
    <name>pne1b</name>
</geneLocation>
<gene>
    <name evidence="1" type="ORF">CUN67_24535</name>
</gene>
<dbReference type="Proteomes" id="UP000502005">
    <property type="component" value="Plasmid pNE1B"/>
</dbReference>
<dbReference type="InterPro" id="IPR035074">
    <property type="entry name" value="EspA/CesA-like"/>
</dbReference>